<name>A0ABU3PXA9_9ACTN</name>
<evidence type="ECO:0000259" key="2">
    <source>
        <dbReference type="Pfam" id="PF17844"/>
    </source>
</evidence>
<gene>
    <name evidence="3" type="ORF">RDV89_10570</name>
</gene>
<reference evidence="3 4" key="1">
    <citation type="submission" date="2023-08" db="EMBL/GenBank/DDBJ databases">
        <title>Nocardioides seae sp. nov., a bacterium isolated from a soil.</title>
        <authorList>
            <person name="Wang X."/>
        </authorList>
    </citation>
    <scope>NUCLEOTIDE SEQUENCE [LARGE SCALE GENOMIC DNA]</scope>
    <source>
        <strain evidence="3 4">YZH12</strain>
    </source>
</reference>
<dbReference type="Proteomes" id="UP001268542">
    <property type="component" value="Unassembled WGS sequence"/>
</dbReference>
<comment type="caution">
    <text evidence="3">The sequence shown here is derived from an EMBL/GenBank/DDBJ whole genome shotgun (WGS) entry which is preliminary data.</text>
</comment>
<dbReference type="InterPro" id="IPR041629">
    <property type="entry name" value="SCP_3"/>
</dbReference>
<dbReference type="EMBL" id="JAVYII010000004">
    <property type="protein sequence ID" value="MDT9593511.1"/>
    <property type="molecule type" value="Genomic_DNA"/>
</dbReference>
<dbReference type="Gene3D" id="3.30.1050.40">
    <property type="match status" value="1"/>
</dbReference>
<feature type="domain" description="Bacterial SCP orthologue" evidence="2">
    <location>
        <begin position="26"/>
        <end position="116"/>
    </location>
</feature>
<evidence type="ECO:0000313" key="4">
    <source>
        <dbReference type="Proteomes" id="UP001268542"/>
    </source>
</evidence>
<proteinExistence type="predicted"/>
<dbReference type="Pfam" id="PF17844">
    <property type="entry name" value="SCP_3"/>
    <property type="match status" value="1"/>
</dbReference>
<evidence type="ECO:0000256" key="1">
    <source>
        <dbReference type="SAM" id="MobiDB-lite"/>
    </source>
</evidence>
<feature type="region of interest" description="Disordered" evidence="1">
    <location>
        <begin position="95"/>
        <end position="117"/>
    </location>
</feature>
<accession>A0ABU3PXA9</accession>
<evidence type="ECO:0000313" key="3">
    <source>
        <dbReference type="EMBL" id="MDT9593511.1"/>
    </source>
</evidence>
<sequence length="117" mass="12718">MPRRLVPADPLQVAEALRRWRAGDASRADLKLLVKHHLALLQEKAPGASVEVRVPPYAAVQVVPGVRHTRGTPPAVVETDADTFLRLATGEARWGDPDAQVSASGERTDLSPYLPLR</sequence>
<dbReference type="RefSeq" id="WP_315733006.1">
    <property type="nucleotide sequence ID" value="NZ_JAVYII010000004.1"/>
</dbReference>
<organism evidence="3 4">
    <name type="scientific">Nocardioides imazamoxiresistens</name>
    <dbReference type="NCBI Taxonomy" id="3231893"/>
    <lineage>
        <taxon>Bacteria</taxon>
        <taxon>Bacillati</taxon>
        <taxon>Actinomycetota</taxon>
        <taxon>Actinomycetes</taxon>
        <taxon>Propionibacteriales</taxon>
        <taxon>Nocardioidaceae</taxon>
        <taxon>Nocardioides</taxon>
    </lineage>
</organism>
<protein>
    <submittedName>
        <fullName evidence="3">Sterol carrier family protein</fullName>
    </submittedName>
</protein>
<keyword evidence="4" id="KW-1185">Reference proteome</keyword>